<gene>
    <name evidence="1" type="ORF">GSI_02760</name>
</gene>
<sequence>MSTGFGRELARVVLVAITAARRPEVLSDLVAQYHSDRLLAVKLDFTMPSQKTLIQENMKVKGPHAYPPPQCTTIFSLLSCTQITITELGGLDSRSAAKASRASVHLAYSKPGLNGSIKLGPVREHQTVGWNHEVEHLT</sequence>
<name>A0A2G8SMM2_9APHY</name>
<protein>
    <submittedName>
        <fullName evidence="1">Uncharacterized protein</fullName>
    </submittedName>
</protein>
<dbReference type="OrthoDB" id="1274115at2759"/>
<dbReference type="AlphaFoldDB" id="A0A2G8SMM2"/>
<comment type="caution">
    <text evidence="1">The sequence shown here is derived from an EMBL/GenBank/DDBJ whole genome shotgun (WGS) entry which is preliminary data.</text>
</comment>
<reference evidence="1 2" key="1">
    <citation type="journal article" date="2015" name="Sci. Rep.">
        <title>Chromosome-level genome map provides insights into diverse defense mechanisms in the medicinal fungus Ganoderma sinense.</title>
        <authorList>
            <person name="Zhu Y."/>
            <person name="Xu J."/>
            <person name="Sun C."/>
            <person name="Zhou S."/>
            <person name="Xu H."/>
            <person name="Nelson D.R."/>
            <person name="Qian J."/>
            <person name="Song J."/>
            <person name="Luo H."/>
            <person name="Xiang L."/>
            <person name="Li Y."/>
            <person name="Xu Z."/>
            <person name="Ji A."/>
            <person name="Wang L."/>
            <person name="Lu S."/>
            <person name="Hayward A."/>
            <person name="Sun W."/>
            <person name="Li X."/>
            <person name="Schwartz D.C."/>
            <person name="Wang Y."/>
            <person name="Chen S."/>
        </authorList>
    </citation>
    <scope>NUCLEOTIDE SEQUENCE [LARGE SCALE GENOMIC DNA]</scope>
    <source>
        <strain evidence="1 2">ZZ0214-1</strain>
    </source>
</reference>
<dbReference type="EMBL" id="AYKW01000004">
    <property type="protein sequence ID" value="PIL34973.1"/>
    <property type="molecule type" value="Genomic_DNA"/>
</dbReference>
<proteinExistence type="predicted"/>
<accession>A0A2G8SMM2</accession>
<keyword evidence="2" id="KW-1185">Reference proteome</keyword>
<evidence type="ECO:0000313" key="2">
    <source>
        <dbReference type="Proteomes" id="UP000230002"/>
    </source>
</evidence>
<dbReference type="Proteomes" id="UP000230002">
    <property type="component" value="Unassembled WGS sequence"/>
</dbReference>
<organism evidence="1 2">
    <name type="scientific">Ganoderma sinense ZZ0214-1</name>
    <dbReference type="NCBI Taxonomy" id="1077348"/>
    <lineage>
        <taxon>Eukaryota</taxon>
        <taxon>Fungi</taxon>
        <taxon>Dikarya</taxon>
        <taxon>Basidiomycota</taxon>
        <taxon>Agaricomycotina</taxon>
        <taxon>Agaricomycetes</taxon>
        <taxon>Polyporales</taxon>
        <taxon>Polyporaceae</taxon>
        <taxon>Ganoderma</taxon>
    </lineage>
</organism>
<evidence type="ECO:0000313" key="1">
    <source>
        <dbReference type="EMBL" id="PIL34973.1"/>
    </source>
</evidence>